<keyword evidence="2" id="KW-0560">Oxidoreductase</keyword>
<dbReference type="PRINTS" id="PR00081">
    <property type="entry name" value="GDHRDH"/>
</dbReference>
<dbReference type="EMBL" id="MFZF01000020">
    <property type="protein sequence ID" value="OGK16146.1"/>
    <property type="molecule type" value="Genomic_DNA"/>
</dbReference>
<comment type="similarity">
    <text evidence="1 3">Belongs to the short-chain dehydrogenases/reductases (SDR) family.</text>
</comment>
<name>A0A1F7GB98_9BACT</name>
<evidence type="ECO:0000256" key="2">
    <source>
        <dbReference type="ARBA" id="ARBA00023002"/>
    </source>
</evidence>
<dbReference type="PRINTS" id="PR00080">
    <property type="entry name" value="SDRFAMILY"/>
</dbReference>
<accession>A0A1F7GB98</accession>
<dbReference type="Pfam" id="PF00106">
    <property type="entry name" value="adh_short"/>
    <property type="match status" value="1"/>
</dbReference>
<comment type="caution">
    <text evidence="5">The sequence shown here is derived from an EMBL/GenBank/DDBJ whole genome shotgun (WGS) entry which is preliminary data.</text>
</comment>
<dbReference type="Gene3D" id="3.40.50.720">
    <property type="entry name" value="NAD(P)-binding Rossmann-like Domain"/>
    <property type="match status" value="1"/>
</dbReference>
<dbReference type="GO" id="GO:0016491">
    <property type="term" value="F:oxidoreductase activity"/>
    <property type="evidence" value="ECO:0007669"/>
    <property type="project" value="UniProtKB-KW"/>
</dbReference>
<evidence type="ECO:0008006" key="7">
    <source>
        <dbReference type="Google" id="ProtNLM"/>
    </source>
</evidence>
<dbReference type="AlphaFoldDB" id="A0A1F7GB98"/>
<dbReference type="InterPro" id="IPR002347">
    <property type="entry name" value="SDR_fam"/>
</dbReference>
<dbReference type="InterPro" id="IPR036291">
    <property type="entry name" value="NAD(P)-bd_dom_sf"/>
</dbReference>
<reference evidence="5 6" key="1">
    <citation type="journal article" date="2016" name="Nat. Commun.">
        <title>Thousands of microbial genomes shed light on interconnected biogeochemical processes in an aquifer system.</title>
        <authorList>
            <person name="Anantharaman K."/>
            <person name="Brown C.T."/>
            <person name="Hug L.A."/>
            <person name="Sharon I."/>
            <person name="Castelle C.J."/>
            <person name="Probst A.J."/>
            <person name="Thomas B.C."/>
            <person name="Singh A."/>
            <person name="Wilkins M.J."/>
            <person name="Karaoz U."/>
            <person name="Brodie E.L."/>
            <person name="Williams K.H."/>
            <person name="Hubbard S.S."/>
            <person name="Banfield J.F."/>
        </authorList>
    </citation>
    <scope>NUCLEOTIDE SEQUENCE [LARGE SCALE GENOMIC DNA]</scope>
</reference>
<dbReference type="PANTHER" id="PTHR44196:SF1">
    <property type="entry name" value="DEHYDROGENASE_REDUCTASE SDR FAMILY MEMBER 7B"/>
    <property type="match status" value="1"/>
</dbReference>
<sequence>MIIQDKVAIVTGATSGIGLETARLLHAQGAHLALVARSRDKLEELVKKLPESFIVVADLSKEGEARDIVKQACNHFGRVEIVVNNAGCGYDGLVENLNTDKVRQIFELNFIAPLAIMQETIPLMRKQGEGSIVNISSGTSLLNIPNISAYSSIKSALTRLSLTAREELESSNIVVSVVYPYVTDTNFGNNVISGPRQKEIPDKDDVLPPPDKPEYIASKIIEVIETGEPEIFAHEWMKDIK</sequence>
<evidence type="ECO:0000256" key="3">
    <source>
        <dbReference type="RuleBase" id="RU000363"/>
    </source>
</evidence>
<feature type="region of interest" description="Disordered" evidence="4">
    <location>
        <begin position="192"/>
        <end position="211"/>
    </location>
</feature>
<evidence type="ECO:0000313" key="5">
    <source>
        <dbReference type="EMBL" id="OGK16146.1"/>
    </source>
</evidence>
<dbReference type="CDD" id="cd05233">
    <property type="entry name" value="SDR_c"/>
    <property type="match status" value="1"/>
</dbReference>
<evidence type="ECO:0000256" key="4">
    <source>
        <dbReference type="SAM" id="MobiDB-lite"/>
    </source>
</evidence>
<proteinExistence type="inferred from homology"/>
<evidence type="ECO:0000256" key="1">
    <source>
        <dbReference type="ARBA" id="ARBA00006484"/>
    </source>
</evidence>
<evidence type="ECO:0000313" key="6">
    <source>
        <dbReference type="Proteomes" id="UP000178372"/>
    </source>
</evidence>
<feature type="compositionally biased region" description="Basic and acidic residues" evidence="4">
    <location>
        <begin position="196"/>
        <end position="211"/>
    </location>
</feature>
<dbReference type="GO" id="GO:0016020">
    <property type="term" value="C:membrane"/>
    <property type="evidence" value="ECO:0007669"/>
    <property type="project" value="TreeGrafter"/>
</dbReference>
<dbReference type="PANTHER" id="PTHR44196">
    <property type="entry name" value="DEHYDROGENASE/REDUCTASE SDR FAMILY MEMBER 7B"/>
    <property type="match status" value="1"/>
</dbReference>
<protein>
    <recommendedName>
        <fullName evidence="7">Short-chain dehydrogenase</fullName>
    </recommendedName>
</protein>
<organism evidence="5 6">
    <name type="scientific">Candidatus Roizmanbacteria bacterium RIFCSPHIGHO2_01_FULL_39_12b</name>
    <dbReference type="NCBI Taxonomy" id="1802030"/>
    <lineage>
        <taxon>Bacteria</taxon>
        <taxon>Candidatus Roizmaniibacteriota</taxon>
    </lineage>
</organism>
<dbReference type="Proteomes" id="UP000178372">
    <property type="component" value="Unassembled WGS sequence"/>
</dbReference>
<gene>
    <name evidence="5" type="ORF">A2690_01770</name>
</gene>
<dbReference type="SUPFAM" id="SSF51735">
    <property type="entry name" value="NAD(P)-binding Rossmann-fold domains"/>
    <property type="match status" value="1"/>
</dbReference>